<dbReference type="InterPro" id="IPR012337">
    <property type="entry name" value="RNaseH-like_sf"/>
</dbReference>
<evidence type="ECO:0008006" key="3">
    <source>
        <dbReference type="Google" id="ProtNLM"/>
    </source>
</evidence>
<dbReference type="STRING" id="926550.CLDAP_12100"/>
<gene>
    <name evidence="1" type="ordered locus">CLDAP_12100</name>
</gene>
<proteinExistence type="predicted"/>
<protein>
    <recommendedName>
        <fullName evidence="3">Transposase</fullName>
    </recommendedName>
</protein>
<sequence>MTRFLIDKNSPALKRCPSKHYHPAANRALPAVIVGISGEVGEVNGQRMALPRAFERVHSKDTSEKGLWQRVLKNVQKGLQEDEMVVVDAGVKISALQEAGIERYLIRLATNFTARRNVFPEHHRGRKAKYGKLVRPLARQYKGKTLAATPPDETYTWEEDGRQLRAEIWRDLVLNEVTPDPQNRVFDVYAIYDPAFKQPWLLATPVKLKPESVRAMYKDRWSVEQIPLSAKQMVGAHRQFVHNPESVQRLPELALLAGSILSFLAATFPATPTGFWDRKPQRTPGRFRRLLIGQPFPKDVKLPGQLREKKSVTGHLPKGNLARCLKMAKMAAT</sequence>
<accession>I0I1W2</accession>
<dbReference type="PATRIC" id="fig|926550.5.peg.1280"/>
<dbReference type="EMBL" id="AP012337">
    <property type="protein sequence ID" value="BAL99249.1"/>
    <property type="molecule type" value="Genomic_DNA"/>
</dbReference>
<reference evidence="1 2" key="1">
    <citation type="submission" date="2012-02" db="EMBL/GenBank/DDBJ databases">
        <title>Complete genome sequence of Caldilinea aerophila DSM 14535 (= NBRC 102666).</title>
        <authorList>
            <person name="Oguchi A."/>
            <person name="Hosoyama A."/>
            <person name="Sekine M."/>
            <person name="Fukai R."/>
            <person name="Kato Y."/>
            <person name="Nakamura S."/>
            <person name="Hanada S."/>
            <person name="Yamazaki S."/>
            <person name="Fujita N."/>
        </authorList>
    </citation>
    <scope>NUCLEOTIDE SEQUENCE [LARGE SCALE GENOMIC DNA]</scope>
    <source>
        <strain evidence="2">DSM 14535 / JCM 11387 / NBRC 104270 / STL-6-O1</strain>
    </source>
</reference>
<keyword evidence="2" id="KW-1185">Reference proteome</keyword>
<dbReference type="Proteomes" id="UP000007880">
    <property type="component" value="Chromosome"/>
</dbReference>
<dbReference type="KEGG" id="cap:CLDAP_12100"/>
<evidence type="ECO:0000313" key="1">
    <source>
        <dbReference type="EMBL" id="BAL99249.1"/>
    </source>
</evidence>
<name>I0I1W2_CALAS</name>
<evidence type="ECO:0000313" key="2">
    <source>
        <dbReference type="Proteomes" id="UP000007880"/>
    </source>
</evidence>
<dbReference type="RefSeq" id="WP_014432490.1">
    <property type="nucleotide sequence ID" value="NC_017079.1"/>
</dbReference>
<organism evidence="1 2">
    <name type="scientific">Caldilinea aerophila (strain DSM 14535 / JCM 11387 / NBRC 104270 / STL-6-O1)</name>
    <dbReference type="NCBI Taxonomy" id="926550"/>
    <lineage>
        <taxon>Bacteria</taxon>
        <taxon>Bacillati</taxon>
        <taxon>Chloroflexota</taxon>
        <taxon>Caldilineae</taxon>
        <taxon>Caldilineales</taxon>
        <taxon>Caldilineaceae</taxon>
        <taxon>Caldilinea</taxon>
    </lineage>
</organism>
<dbReference type="AlphaFoldDB" id="I0I1W2"/>
<dbReference type="OrthoDB" id="167856at2"/>
<dbReference type="eggNOG" id="COG3385">
    <property type="taxonomic scope" value="Bacteria"/>
</dbReference>
<dbReference type="SUPFAM" id="SSF53098">
    <property type="entry name" value="Ribonuclease H-like"/>
    <property type="match status" value="1"/>
</dbReference>
<dbReference type="HOGENOM" id="CLU_056900_0_0_0"/>